<evidence type="ECO:0000256" key="2">
    <source>
        <dbReference type="ARBA" id="ARBA00022722"/>
    </source>
</evidence>
<reference evidence="8 9" key="1">
    <citation type="journal article" date="2014" name="Int. J. Syst. Evol. Microbiol.">
        <title>Celeribacter indicus sp. nov., a polycyclic aromatic hydrocarbon-degrading bacterium from deep-sea sediment and reclassification of Huaishuia halophila as Celeribacter halophilus comb. nov.</title>
        <authorList>
            <person name="Lai Q."/>
            <person name="Cao J."/>
            <person name="Yuan J."/>
            <person name="Li F."/>
            <person name="Shao Z."/>
        </authorList>
    </citation>
    <scope>NUCLEOTIDE SEQUENCE [LARGE SCALE GENOMIC DNA]</scope>
    <source>
        <strain evidence="8">P73</strain>
    </source>
</reference>
<dbReference type="HOGENOM" id="CLU_106710_0_0_5"/>
<organism evidence="8 9">
    <name type="scientific">Celeribacter indicus</name>
    <dbReference type="NCBI Taxonomy" id="1208324"/>
    <lineage>
        <taxon>Bacteria</taxon>
        <taxon>Pseudomonadati</taxon>
        <taxon>Pseudomonadota</taxon>
        <taxon>Alphaproteobacteria</taxon>
        <taxon>Rhodobacterales</taxon>
        <taxon>Roseobacteraceae</taxon>
        <taxon>Celeribacter</taxon>
    </lineage>
</organism>
<protein>
    <recommendedName>
        <fullName evidence="7">Endoribonuclease YbeY</fullName>
        <ecNumber evidence="7">3.1.-.-</ecNumber>
    </recommendedName>
</protein>
<dbReference type="InterPro" id="IPR002036">
    <property type="entry name" value="YbeY"/>
</dbReference>
<keyword evidence="7" id="KW-0690">Ribosome biogenesis</keyword>
<evidence type="ECO:0000313" key="9">
    <source>
        <dbReference type="Proteomes" id="UP000031521"/>
    </source>
</evidence>
<keyword evidence="7" id="KW-0963">Cytoplasm</keyword>
<dbReference type="PANTHER" id="PTHR46986:SF1">
    <property type="entry name" value="ENDORIBONUCLEASE YBEY, CHLOROPLASTIC"/>
    <property type="match status" value="1"/>
</dbReference>
<keyword evidence="7" id="KW-0698">rRNA processing</keyword>
<dbReference type="GO" id="GO:0004222">
    <property type="term" value="F:metalloendopeptidase activity"/>
    <property type="evidence" value="ECO:0007669"/>
    <property type="project" value="InterPro"/>
</dbReference>
<feature type="binding site" evidence="7">
    <location>
        <position position="126"/>
    </location>
    <ligand>
        <name>Zn(2+)</name>
        <dbReference type="ChEBI" id="CHEBI:29105"/>
        <note>catalytic</note>
    </ligand>
</feature>
<comment type="similarity">
    <text evidence="1 7">Belongs to the endoribonuclease YbeY family.</text>
</comment>
<keyword evidence="9" id="KW-1185">Reference proteome</keyword>
<evidence type="ECO:0000313" key="8">
    <source>
        <dbReference type="EMBL" id="AJE46036.1"/>
    </source>
</evidence>
<dbReference type="OrthoDB" id="9807740at2"/>
<comment type="cofactor">
    <cofactor evidence="7">
        <name>Zn(2+)</name>
        <dbReference type="ChEBI" id="CHEBI:29105"/>
    </cofactor>
    <text evidence="7">Binds 1 zinc ion.</text>
</comment>
<dbReference type="GO" id="GO:0006364">
    <property type="term" value="P:rRNA processing"/>
    <property type="evidence" value="ECO:0007669"/>
    <property type="project" value="UniProtKB-UniRule"/>
</dbReference>
<dbReference type="GO" id="GO:0005737">
    <property type="term" value="C:cytoplasm"/>
    <property type="evidence" value="ECO:0007669"/>
    <property type="project" value="UniProtKB-SubCell"/>
</dbReference>
<dbReference type="GO" id="GO:0004521">
    <property type="term" value="F:RNA endonuclease activity"/>
    <property type="evidence" value="ECO:0007669"/>
    <property type="project" value="UniProtKB-UniRule"/>
</dbReference>
<dbReference type="Gene3D" id="3.40.390.30">
    <property type="entry name" value="Metalloproteases ('zincins'), catalytic domain"/>
    <property type="match status" value="1"/>
</dbReference>
<dbReference type="NCBIfam" id="TIGR00043">
    <property type="entry name" value="rRNA maturation RNase YbeY"/>
    <property type="match status" value="1"/>
</dbReference>
<evidence type="ECO:0000256" key="5">
    <source>
        <dbReference type="ARBA" id="ARBA00022801"/>
    </source>
</evidence>
<dbReference type="EMBL" id="CP004393">
    <property type="protein sequence ID" value="AJE46036.1"/>
    <property type="molecule type" value="Genomic_DNA"/>
</dbReference>
<proteinExistence type="inferred from homology"/>
<keyword evidence="3 7" id="KW-0479">Metal-binding</keyword>
<evidence type="ECO:0000256" key="7">
    <source>
        <dbReference type="HAMAP-Rule" id="MF_00009"/>
    </source>
</evidence>
<gene>
    <name evidence="7" type="primary">ybeY</name>
    <name evidence="8" type="ORF">P73_1321</name>
</gene>
<feature type="binding site" evidence="7">
    <location>
        <position position="136"/>
    </location>
    <ligand>
        <name>Zn(2+)</name>
        <dbReference type="ChEBI" id="CHEBI:29105"/>
        <note>catalytic</note>
    </ligand>
</feature>
<dbReference type="KEGG" id="cid:P73_1321"/>
<dbReference type="PROSITE" id="PS01306">
    <property type="entry name" value="UPF0054"/>
    <property type="match status" value="1"/>
</dbReference>
<keyword evidence="2 7" id="KW-0540">Nuclease</keyword>
<keyword evidence="6 7" id="KW-0862">Zinc</keyword>
<dbReference type="HAMAP" id="MF_00009">
    <property type="entry name" value="Endoribonucl_YbeY"/>
    <property type="match status" value="1"/>
</dbReference>
<feature type="binding site" evidence="7">
    <location>
        <position position="130"/>
    </location>
    <ligand>
        <name>Zn(2+)</name>
        <dbReference type="ChEBI" id="CHEBI:29105"/>
        <note>catalytic</note>
    </ligand>
</feature>
<dbReference type="AlphaFoldDB" id="A0A0B5DZ81"/>
<comment type="subcellular location">
    <subcellularLocation>
        <location evidence="7">Cytoplasm</location>
    </subcellularLocation>
</comment>
<evidence type="ECO:0000256" key="6">
    <source>
        <dbReference type="ARBA" id="ARBA00022833"/>
    </source>
</evidence>
<dbReference type="Proteomes" id="UP000031521">
    <property type="component" value="Chromosome"/>
</dbReference>
<keyword evidence="4 7" id="KW-0255">Endonuclease</keyword>
<name>A0A0B5DZ81_9RHOB</name>
<evidence type="ECO:0000256" key="3">
    <source>
        <dbReference type="ARBA" id="ARBA00022723"/>
    </source>
</evidence>
<accession>A0A0B5DZ81</accession>
<dbReference type="Pfam" id="PF02130">
    <property type="entry name" value="YbeY"/>
    <property type="match status" value="1"/>
</dbReference>
<sequence>MSIDVIIEDPRWEETGLGALAEAAAQAVLSRLGLDPEMCEGSVLACDDARIRALNADFRSRDRATNVLSWPAAERAAPGRRPPLPEPEFDGTIELGDIAIAYETCLREAGEQEKPVSDHVTHLLVHGLLHLLGYDHVTDADAEIMEGTETEILASMGVADPY</sequence>
<dbReference type="SUPFAM" id="SSF55486">
    <property type="entry name" value="Metalloproteases ('zincins'), catalytic domain"/>
    <property type="match status" value="1"/>
</dbReference>
<evidence type="ECO:0000256" key="4">
    <source>
        <dbReference type="ARBA" id="ARBA00022759"/>
    </source>
</evidence>
<dbReference type="InterPro" id="IPR023091">
    <property type="entry name" value="MetalPrtase_cat_dom_sf_prd"/>
</dbReference>
<evidence type="ECO:0000256" key="1">
    <source>
        <dbReference type="ARBA" id="ARBA00010875"/>
    </source>
</evidence>
<dbReference type="STRING" id="1208324.P73_1321"/>
<dbReference type="PANTHER" id="PTHR46986">
    <property type="entry name" value="ENDORIBONUCLEASE YBEY, CHLOROPLASTIC"/>
    <property type="match status" value="1"/>
</dbReference>
<dbReference type="EC" id="3.1.-.-" evidence="7"/>
<dbReference type="RefSeq" id="WP_043868994.1">
    <property type="nucleotide sequence ID" value="NZ_CP004393.1"/>
</dbReference>
<dbReference type="InterPro" id="IPR020549">
    <property type="entry name" value="YbeY_CS"/>
</dbReference>
<keyword evidence="5 7" id="KW-0378">Hydrolase</keyword>
<comment type="function">
    <text evidence="7">Single strand-specific metallo-endoribonuclease involved in late-stage 70S ribosome quality control and in maturation of the 3' terminus of the 16S rRNA.</text>
</comment>
<dbReference type="GO" id="GO:0008270">
    <property type="term" value="F:zinc ion binding"/>
    <property type="evidence" value="ECO:0007669"/>
    <property type="project" value="UniProtKB-UniRule"/>
</dbReference>